<dbReference type="AlphaFoldDB" id="A0A1E5PKN9"/>
<reference evidence="2 3" key="1">
    <citation type="submission" date="2016-08" db="EMBL/GenBank/DDBJ databases">
        <title>The complete genome of Streptomyces subrutilus 10-1-1.</title>
        <authorList>
            <person name="Chen X."/>
        </authorList>
    </citation>
    <scope>NUCLEOTIDE SEQUENCE [LARGE SCALE GENOMIC DNA]</scope>
    <source>
        <strain evidence="2 3">10-1-1</strain>
    </source>
</reference>
<comment type="caution">
    <text evidence="2">The sequence shown here is derived from an EMBL/GenBank/DDBJ whole genome shotgun (WGS) entry which is preliminary data.</text>
</comment>
<name>A0A1E5PKN9_9ACTN</name>
<evidence type="ECO:0000256" key="1">
    <source>
        <dbReference type="SAM" id="SignalP"/>
    </source>
</evidence>
<accession>A0A1E5PKN9</accession>
<proteinExistence type="predicted"/>
<organism evidence="2 3">
    <name type="scientific">Streptomyces subrutilus</name>
    <dbReference type="NCBI Taxonomy" id="36818"/>
    <lineage>
        <taxon>Bacteria</taxon>
        <taxon>Bacillati</taxon>
        <taxon>Actinomycetota</taxon>
        <taxon>Actinomycetes</taxon>
        <taxon>Kitasatosporales</taxon>
        <taxon>Streptomycetaceae</taxon>
        <taxon>Streptomyces</taxon>
    </lineage>
</organism>
<gene>
    <name evidence="2" type="ORF">BGK67_00725</name>
</gene>
<keyword evidence="1" id="KW-0732">Signal</keyword>
<keyword evidence="3" id="KW-1185">Reference proteome</keyword>
<dbReference type="RefSeq" id="WP_069918205.1">
    <property type="nucleotide sequence ID" value="NZ_MEHK01000001.1"/>
</dbReference>
<feature type="chain" id="PRO_5009183438" evidence="1">
    <location>
        <begin position="27"/>
        <end position="70"/>
    </location>
</feature>
<dbReference type="Proteomes" id="UP000095705">
    <property type="component" value="Unassembled WGS sequence"/>
</dbReference>
<feature type="signal peptide" evidence="1">
    <location>
        <begin position="1"/>
        <end position="26"/>
    </location>
</feature>
<evidence type="ECO:0000313" key="2">
    <source>
        <dbReference type="EMBL" id="OEJ30090.1"/>
    </source>
</evidence>
<evidence type="ECO:0000313" key="3">
    <source>
        <dbReference type="Proteomes" id="UP000095705"/>
    </source>
</evidence>
<protein>
    <submittedName>
        <fullName evidence="2">Uncharacterized protein</fullName>
    </submittedName>
</protein>
<dbReference type="EMBL" id="MEHK01000001">
    <property type="protein sequence ID" value="OEJ30090.1"/>
    <property type="molecule type" value="Genomic_DNA"/>
</dbReference>
<sequence>MNNTRRALAAAAFPGTLFAFTVPAHAAEGPPTTEGHKGAETDISYNTHAQVIGFDVKLPTNKASGPGYSE</sequence>